<reference evidence="2 3" key="1">
    <citation type="journal article" date="2016" name="Nat. Commun.">
        <title>Ectomycorrhizal ecology is imprinted in the genome of the dominant symbiotic fungus Cenococcum geophilum.</title>
        <authorList>
            <consortium name="DOE Joint Genome Institute"/>
            <person name="Peter M."/>
            <person name="Kohler A."/>
            <person name="Ohm R.A."/>
            <person name="Kuo A."/>
            <person name="Krutzmann J."/>
            <person name="Morin E."/>
            <person name="Arend M."/>
            <person name="Barry K.W."/>
            <person name="Binder M."/>
            <person name="Choi C."/>
            <person name="Clum A."/>
            <person name="Copeland A."/>
            <person name="Grisel N."/>
            <person name="Haridas S."/>
            <person name="Kipfer T."/>
            <person name="LaButti K."/>
            <person name="Lindquist E."/>
            <person name="Lipzen A."/>
            <person name="Maire R."/>
            <person name="Meier B."/>
            <person name="Mihaltcheva S."/>
            <person name="Molinier V."/>
            <person name="Murat C."/>
            <person name="Poggeler S."/>
            <person name="Quandt C.A."/>
            <person name="Sperisen C."/>
            <person name="Tritt A."/>
            <person name="Tisserant E."/>
            <person name="Crous P.W."/>
            <person name="Henrissat B."/>
            <person name="Nehls U."/>
            <person name="Egli S."/>
            <person name="Spatafora J.W."/>
            <person name="Grigoriev I.V."/>
            <person name="Martin F.M."/>
        </authorList>
    </citation>
    <scope>NUCLEOTIDE SEQUENCE [LARGE SCALE GENOMIC DNA]</scope>
    <source>
        <strain evidence="2 3">CBS 207.34</strain>
    </source>
</reference>
<feature type="compositionally biased region" description="Basic residues" evidence="1">
    <location>
        <begin position="54"/>
        <end position="83"/>
    </location>
</feature>
<dbReference type="OrthoDB" id="3687641at2759"/>
<evidence type="ECO:0000313" key="2">
    <source>
        <dbReference type="EMBL" id="OCL02007.1"/>
    </source>
</evidence>
<feature type="region of interest" description="Disordered" evidence="1">
    <location>
        <begin position="22"/>
        <end position="96"/>
    </location>
</feature>
<feature type="compositionally biased region" description="Basic and acidic residues" evidence="1">
    <location>
        <begin position="41"/>
        <end position="52"/>
    </location>
</feature>
<keyword evidence="3" id="KW-1185">Reference proteome</keyword>
<name>A0A8E2ENJ3_9PEZI</name>
<gene>
    <name evidence="2" type="ORF">AOQ84DRAFT_197716</name>
</gene>
<accession>A0A8E2ENJ3</accession>
<dbReference type="AlphaFoldDB" id="A0A8E2ENJ3"/>
<protein>
    <submittedName>
        <fullName evidence="2">Uncharacterized protein</fullName>
    </submittedName>
</protein>
<proteinExistence type="predicted"/>
<evidence type="ECO:0000256" key="1">
    <source>
        <dbReference type="SAM" id="MobiDB-lite"/>
    </source>
</evidence>
<dbReference type="EMBL" id="KV751022">
    <property type="protein sequence ID" value="OCL02007.1"/>
    <property type="molecule type" value="Genomic_DNA"/>
</dbReference>
<sequence>MVHPAIPAAPNVWPAQPLHLRRPASVTGRPPHQQPPRRARQHEPDMPHDAHNRLPARPRLRQRPPQHRRAKDGAARRQRRHRVHSGEPRGRPAPHGRAGHMFHQLHCLDGLRAAIQQLQAGLSAIPSSRTSPSTAATGRAASTICVRSCCALLMVRSRLALLRAVGGVFRDMALLGGVGTIGDYMI</sequence>
<evidence type="ECO:0000313" key="3">
    <source>
        <dbReference type="Proteomes" id="UP000250140"/>
    </source>
</evidence>
<organism evidence="2 3">
    <name type="scientific">Glonium stellatum</name>
    <dbReference type="NCBI Taxonomy" id="574774"/>
    <lineage>
        <taxon>Eukaryota</taxon>
        <taxon>Fungi</taxon>
        <taxon>Dikarya</taxon>
        <taxon>Ascomycota</taxon>
        <taxon>Pezizomycotina</taxon>
        <taxon>Dothideomycetes</taxon>
        <taxon>Pleosporomycetidae</taxon>
        <taxon>Gloniales</taxon>
        <taxon>Gloniaceae</taxon>
        <taxon>Glonium</taxon>
    </lineage>
</organism>
<dbReference type="Proteomes" id="UP000250140">
    <property type="component" value="Unassembled WGS sequence"/>
</dbReference>